<dbReference type="EMBL" id="BMCS01000001">
    <property type="protein sequence ID" value="GGF15497.1"/>
    <property type="molecule type" value="Genomic_DNA"/>
</dbReference>
<keyword evidence="1" id="KW-0472">Membrane</keyword>
<organism evidence="2 3">
    <name type="scientific">Williamsia phyllosphaerae</name>
    <dbReference type="NCBI Taxonomy" id="885042"/>
    <lineage>
        <taxon>Bacteria</taxon>
        <taxon>Bacillati</taxon>
        <taxon>Actinomycetota</taxon>
        <taxon>Actinomycetes</taxon>
        <taxon>Mycobacteriales</taxon>
        <taxon>Nocardiaceae</taxon>
        <taxon>Williamsia</taxon>
    </lineage>
</organism>
<dbReference type="RefSeq" id="WP_188487342.1">
    <property type="nucleotide sequence ID" value="NZ_BMCS01000001.1"/>
</dbReference>
<evidence type="ECO:0000313" key="3">
    <source>
        <dbReference type="Proteomes" id="UP000632454"/>
    </source>
</evidence>
<sequence length="51" mass="5632">MATHSHPDLIRTLGRHNRPATREDFNIRARCITTGVSVLALVALLLALILL</sequence>
<feature type="transmembrane region" description="Helical" evidence="1">
    <location>
        <begin position="31"/>
        <end position="50"/>
    </location>
</feature>
<keyword evidence="3" id="KW-1185">Reference proteome</keyword>
<evidence type="ECO:0000313" key="2">
    <source>
        <dbReference type="EMBL" id="GGF15497.1"/>
    </source>
</evidence>
<accession>A0ABQ1UCJ5</accession>
<protein>
    <submittedName>
        <fullName evidence="2">Uncharacterized protein</fullName>
    </submittedName>
</protein>
<evidence type="ECO:0000256" key="1">
    <source>
        <dbReference type="SAM" id="Phobius"/>
    </source>
</evidence>
<keyword evidence="1" id="KW-0812">Transmembrane</keyword>
<name>A0ABQ1UCJ5_9NOCA</name>
<dbReference type="Proteomes" id="UP000632454">
    <property type="component" value="Unassembled WGS sequence"/>
</dbReference>
<gene>
    <name evidence="2" type="ORF">GCM10007298_09390</name>
</gene>
<keyword evidence="1" id="KW-1133">Transmembrane helix</keyword>
<reference evidence="3" key="1">
    <citation type="journal article" date="2019" name="Int. J. Syst. Evol. Microbiol.">
        <title>The Global Catalogue of Microorganisms (GCM) 10K type strain sequencing project: providing services to taxonomists for standard genome sequencing and annotation.</title>
        <authorList>
            <consortium name="The Broad Institute Genomics Platform"/>
            <consortium name="The Broad Institute Genome Sequencing Center for Infectious Disease"/>
            <person name="Wu L."/>
            <person name="Ma J."/>
        </authorList>
    </citation>
    <scope>NUCLEOTIDE SEQUENCE [LARGE SCALE GENOMIC DNA]</scope>
    <source>
        <strain evidence="3">CCM 7855</strain>
    </source>
</reference>
<comment type="caution">
    <text evidence="2">The sequence shown here is derived from an EMBL/GenBank/DDBJ whole genome shotgun (WGS) entry which is preliminary data.</text>
</comment>
<proteinExistence type="predicted"/>